<name>A0A194XP46_MOLSC</name>
<dbReference type="KEGG" id="psco:LY89DRAFT_715024"/>
<organism evidence="2 3">
    <name type="scientific">Mollisia scopiformis</name>
    <name type="common">Conifer needle endophyte fungus</name>
    <name type="synonym">Phialocephala scopiformis</name>
    <dbReference type="NCBI Taxonomy" id="149040"/>
    <lineage>
        <taxon>Eukaryota</taxon>
        <taxon>Fungi</taxon>
        <taxon>Dikarya</taxon>
        <taxon>Ascomycota</taxon>
        <taxon>Pezizomycotina</taxon>
        <taxon>Leotiomycetes</taxon>
        <taxon>Helotiales</taxon>
        <taxon>Mollisiaceae</taxon>
        <taxon>Mollisia</taxon>
    </lineage>
</organism>
<evidence type="ECO:0000313" key="3">
    <source>
        <dbReference type="Proteomes" id="UP000070700"/>
    </source>
</evidence>
<accession>A0A194XP46</accession>
<feature type="compositionally biased region" description="Low complexity" evidence="1">
    <location>
        <begin position="9"/>
        <end position="20"/>
    </location>
</feature>
<protein>
    <submittedName>
        <fullName evidence="2">Uncharacterized protein</fullName>
    </submittedName>
</protein>
<sequence>MVRPQETQSAPASPSSRSRFRFESATTSFDDLDLPPTSSTSTTEPIFCCPIHSQTLKQDGFHDFVQEQSGCPLFDGSVRSIGADWVHVIAVTPTSKHANPNTLKKQTRYFANLESVSEYQEIDSILYTYLLETSEWDETTTKDRFTCPVHRQTYQLGRQDRLIVDDKSSELLDILATPVLSPSAITTEGYGDSRPVLSPSRLSLEKRRFMIRKLSYGRKDQIQEIIKKATIQDKDQELRESWRLYRATEQEKKKAMEEKLDFEVRYCLAGMRMFFFDRRGN</sequence>
<dbReference type="AlphaFoldDB" id="A0A194XP46"/>
<evidence type="ECO:0000313" key="2">
    <source>
        <dbReference type="EMBL" id="KUJ22020.1"/>
    </source>
</evidence>
<dbReference type="Proteomes" id="UP000070700">
    <property type="component" value="Unassembled WGS sequence"/>
</dbReference>
<dbReference type="GeneID" id="28827900"/>
<reference evidence="2 3" key="1">
    <citation type="submission" date="2015-10" db="EMBL/GenBank/DDBJ databases">
        <title>Full genome of DAOMC 229536 Phialocephala scopiformis, a fungal endophyte of spruce producing the potent anti-insectan compound rugulosin.</title>
        <authorList>
            <consortium name="DOE Joint Genome Institute"/>
            <person name="Walker A.K."/>
            <person name="Frasz S.L."/>
            <person name="Seifert K.A."/>
            <person name="Miller J.D."/>
            <person name="Mondo S.J."/>
            <person name="Labutti K."/>
            <person name="Lipzen A."/>
            <person name="Dockter R."/>
            <person name="Kennedy M."/>
            <person name="Grigoriev I.V."/>
            <person name="Spatafora J.W."/>
        </authorList>
    </citation>
    <scope>NUCLEOTIDE SEQUENCE [LARGE SCALE GENOMIC DNA]</scope>
    <source>
        <strain evidence="2 3">CBS 120377</strain>
    </source>
</reference>
<dbReference type="InParanoid" id="A0A194XP46"/>
<keyword evidence="3" id="KW-1185">Reference proteome</keyword>
<gene>
    <name evidence="2" type="ORF">LY89DRAFT_715024</name>
</gene>
<dbReference type="RefSeq" id="XP_018076375.1">
    <property type="nucleotide sequence ID" value="XM_018218174.1"/>
</dbReference>
<dbReference type="EMBL" id="KQ947407">
    <property type="protein sequence ID" value="KUJ22020.1"/>
    <property type="molecule type" value="Genomic_DNA"/>
</dbReference>
<feature type="region of interest" description="Disordered" evidence="1">
    <location>
        <begin position="1"/>
        <end position="20"/>
    </location>
</feature>
<evidence type="ECO:0000256" key="1">
    <source>
        <dbReference type="SAM" id="MobiDB-lite"/>
    </source>
</evidence>
<dbReference type="OrthoDB" id="3564606at2759"/>
<proteinExistence type="predicted"/>